<evidence type="ECO:0000313" key="7">
    <source>
        <dbReference type="Proteomes" id="UP000732619"/>
    </source>
</evidence>
<sequence length="364" mass="42108">MHLKKHILNLNWMILMDIMEEPSISAIELEKILYFATKGIKVFNIIKASVNMGLFDLLEIEHSCSDLSKKFAIDYDIIYYILESLVKLGLIEENNGNYKNNEISSIFLNSDSHFQRKNMIKSLNQPLAYWNDLENILHSKEIKQDENFFKFIIKAMAEDAVSGELQETLNIIKKYDEFKDSKTLLDIGGGHGLYAIGFKKLNPNLKAFVFDFPNVLSETKNFCDKYNSDITLIPGNFYEDDLKGMYDIIFSSYNPGGKNAKIAEKIYAALNMNGLFINKQYFPTKNELNLDDILNNLEWNFTNFDKSNKGKIRYTFKNDLSYDSYLKNLEDLGFDILDIFPINHHNVSFGTMAEDKIIIAKKVR</sequence>
<feature type="domain" description="O-methyltransferase C-terminal" evidence="4">
    <location>
        <begin position="142"/>
        <end position="274"/>
    </location>
</feature>
<keyword evidence="3" id="KW-0949">S-adenosyl-L-methionine</keyword>
<organism evidence="6 7">
    <name type="scientific">Methanobrevibacter olleyae</name>
    <dbReference type="NCBI Taxonomy" id="294671"/>
    <lineage>
        <taxon>Archaea</taxon>
        <taxon>Methanobacteriati</taxon>
        <taxon>Methanobacteriota</taxon>
        <taxon>Methanomada group</taxon>
        <taxon>Methanobacteria</taxon>
        <taxon>Methanobacteriales</taxon>
        <taxon>Methanobacteriaceae</taxon>
        <taxon>Methanobrevibacter</taxon>
    </lineage>
</organism>
<keyword evidence="1 6" id="KW-0489">Methyltransferase</keyword>
<dbReference type="InterPro" id="IPR001077">
    <property type="entry name" value="COMT_C"/>
</dbReference>
<gene>
    <name evidence="6" type="ORF">E7Z75_06385</name>
</gene>
<dbReference type="InterPro" id="IPR016461">
    <property type="entry name" value="COMT-like"/>
</dbReference>
<evidence type="ECO:0000256" key="1">
    <source>
        <dbReference type="ARBA" id="ARBA00022603"/>
    </source>
</evidence>
<comment type="caution">
    <text evidence="6">The sequence shown here is derived from an EMBL/GenBank/DDBJ whole genome shotgun (WGS) entry which is preliminary data.</text>
</comment>
<protein>
    <submittedName>
        <fullName evidence="6">Class I SAM-dependent methyltransferase</fullName>
    </submittedName>
</protein>
<evidence type="ECO:0000256" key="3">
    <source>
        <dbReference type="ARBA" id="ARBA00022691"/>
    </source>
</evidence>
<dbReference type="GO" id="GO:0008171">
    <property type="term" value="F:O-methyltransferase activity"/>
    <property type="evidence" value="ECO:0007669"/>
    <property type="project" value="InterPro"/>
</dbReference>
<dbReference type="InterPro" id="IPR029063">
    <property type="entry name" value="SAM-dependent_MTases_sf"/>
</dbReference>
<evidence type="ECO:0000259" key="5">
    <source>
        <dbReference type="Pfam" id="PF08100"/>
    </source>
</evidence>
<dbReference type="SUPFAM" id="SSF46785">
    <property type="entry name" value="Winged helix' DNA-binding domain"/>
    <property type="match status" value="1"/>
</dbReference>
<reference evidence="6" key="1">
    <citation type="submission" date="2019-04" db="EMBL/GenBank/DDBJ databases">
        <title>Evolution of Biomass-Degrading Anaerobic Consortia Revealed by Metagenomics.</title>
        <authorList>
            <person name="Peng X."/>
        </authorList>
    </citation>
    <scope>NUCLEOTIDE SEQUENCE</scope>
    <source>
        <strain evidence="6">SIG14</strain>
    </source>
</reference>
<dbReference type="PROSITE" id="PS51683">
    <property type="entry name" value="SAM_OMT_II"/>
    <property type="match status" value="1"/>
</dbReference>
<name>A0A8T3VU05_METOL</name>
<evidence type="ECO:0000256" key="2">
    <source>
        <dbReference type="ARBA" id="ARBA00022679"/>
    </source>
</evidence>
<dbReference type="InterPro" id="IPR036388">
    <property type="entry name" value="WH-like_DNA-bd_sf"/>
</dbReference>
<evidence type="ECO:0000259" key="4">
    <source>
        <dbReference type="Pfam" id="PF00891"/>
    </source>
</evidence>
<dbReference type="InterPro" id="IPR036390">
    <property type="entry name" value="WH_DNA-bd_sf"/>
</dbReference>
<dbReference type="PANTHER" id="PTHR11746">
    <property type="entry name" value="O-METHYLTRANSFERASE"/>
    <property type="match status" value="1"/>
</dbReference>
<dbReference type="Proteomes" id="UP000732619">
    <property type="component" value="Unassembled WGS sequence"/>
</dbReference>
<dbReference type="Pfam" id="PF00891">
    <property type="entry name" value="Methyltransf_2"/>
    <property type="match status" value="1"/>
</dbReference>
<dbReference type="Gene3D" id="3.40.50.150">
    <property type="entry name" value="Vaccinia Virus protein VP39"/>
    <property type="match status" value="1"/>
</dbReference>
<feature type="domain" description="O-methyltransferase dimerisation" evidence="5">
    <location>
        <begin position="38"/>
        <end position="110"/>
    </location>
</feature>
<dbReference type="EMBL" id="SUTG01000029">
    <property type="protein sequence ID" value="MBE6512751.1"/>
    <property type="molecule type" value="Genomic_DNA"/>
</dbReference>
<evidence type="ECO:0000313" key="6">
    <source>
        <dbReference type="EMBL" id="MBE6512751.1"/>
    </source>
</evidence>
<dbReference type="Pfam" id="PF08100">
    <property type="entry name" value="Dimerisation"/>
    <property type="match status" value="1"/>
</dbReference>
<dbReference type="InterPro" id="IPR012967">
    <property type="entry name" value="COMT_dimerisation"/>
</dbReference>
<dbReference type="Gene3D" id="1.10.10.10">
    <property type="entry name" value="Winged helix-like DNA-binding domain superfamily/Winged helix DNA-binding domain"/>
    <property type="match status" value="1"/>
</dbReference>
<dbReference type="GO" id="GO:0032259">
    <property type="term" value="P:methylation"/>
    <property type="evidence" value="ECO:0007669"/>
    <property type="project" value="UniProtKB-KW"/>
</dbReference>
<dbReference type="SUPFAM" id="SSF53335">
    <property type="entry name" value="S-adenosyl-L-methionine-dependent methyltransferases"/>
    <property type="match status" value="1"/>
</dbReference>
<dbReference type="AlphaFoldDB" id="A0A8T3VU05"/>
<proteinExistence type="predicted"/>
<accession>A0A8T3VU05</accession>
<keyword evidence="2" id="KW-0808">Transferase</keyword>
<dbReference type="GO" id="GO:0046983">
    <property type="term" value="F:protein dimerization activity"/>
    <property type="evidence" value="ECO:0007669"/>
    <property type="project" value="InterPro"/>
</dbReference>